<evidence type="ECO:0000313" key="3">
    <source>
        <dbReference type="Proteomes" id="UP000193986"/>
    </source>
</evidence>
<feature type="region of interest" description="Disordered" evidence="1">
    <location>
        <begin position="1"/>
        <end position="40"/>
    </location>
</feature>
<dbReference type="Proteomes" id="UP000193986">
    <property type="component" value="Unassembled WGS sequence"/>
</dbReference>
<name>A0A1Y2AI33_9TREE</name>
<accession>A0A1Y2AI33</accession>
<dbReference type="EMBL" id="MCFC01000101">
    <property type="protein sequence ID" value="ORY21940.1"/>
    <property type="molecule type" value="Genomic_DNA"/>
</dbReference>
<dbReference type="AlphaFoldDB" id="A0A1Y2AI33"/>
<comment type="caution">
    <text evidence="2">The sequence shown here is derived from an EMBL/GenBank/DDBJ whole genome shotgun (WGS) entry which is preliminary data.</text>
</comment>
<sequence length="387" mass="42841">MKAQIEQKTEASLSSSSSSKINEATDLSDENQGDSSDMVITPQNTGNCILRVNSQLDVMDALRRGIAALASPSPTEDVDPEQYVTGEFSMRQMDDEAQESYIEELEEQLADEVNKVAYTIATQANVISSQADTITVQADDIATLKTAVGTQENIIIKQEATISTQSDQLRSGSARLEEYEDLVLDFLRYVRPPALVGVTNTSEVVGNLCRTVVKAMLSFPTPEGLKRAIEAFDCIKESDKGGTSVRALFHYRVFCDLMAICDSAYDPARDISIILRESLEKLAQHVMKSSKASITRTIRKHTGNMRKEGIQGALSHLVENFGYYRTPEALSQAVLDAAMESFRSAAAVQGSQEQKKWKHPLDIEQVLQEWLDSRHSNRRPMNDHPAT</sequence>
<reference evidence="2 3" key="1">
    <citation type="submission" date="2016-07" db="EMBL/GenBank/DDBJ databases">
        <title>Pervasive Adenine N6-methylation of Active Genes in Fungi.</title>
        <authorList>
            <consortium name="DOE Joint Genome Institute"/>
            <person name="Mondo S.J."/>
            <person name="Dannebaum R.O."/>
            <person name="Kuo R.C."/>
            <person name="Labutti K."/>
            <person name="Haridas S."/>
            <person name="Kuo A."/>
            <person name="Salamov A."/>
            <person name="Ahrendt S.R."/>
            <person name="Lipzen A."/>
            <person name="Sullivan W."/>
            <person name="Andreopoulos W.B."/>
            <person name="Clum A."/>
            <person name="Lindquist E."/>
            <person name="Daum C."/>
            <person name="Ramamoorthy G.K."/>
            <person name="Gryganskyi A."/>
            <person name="Culley D."/>
            <person name="Magnuson J.K."/>
            <person name="James T.Y."/>
            <person name="O'Malley M.A."/>
            <person name="Stajich J.E."/>
            <person name="Spatafora J.W."/>
            <person name="Visel A."/>
            <person name="Grigoriev I.V."/>
        </authorList>
    </citation>
    <scope>NUCLEOTIDE SEQUENCE [LARGE SCALE GENOMIC DNA]</scope>
    <source>
        <strain evidence="2 3">68-887.2</strain>
    </source>
</reference>
<proteinExistence type="predicted"/>
<evidence type="ECO:0000313" key="2">
    <source>
        <dbReference type="EMBL" id="ORY21940.1"/>
    </source>
</evidence>
<gene>
    <name evidence="2" type="ORF">BCR39DRAFT_562483</name>
</gene>
<protein>
    <submittedName>
        <fullName evidence="2">Uncharacterized protein</fullName>
    </submittedName>
</protein>
<organism evidence="2 3">
    <name type="scientific">Naematelia encephala</name>
    <dbReference type="NCBI Taxonomy" id="71784"/>
    <lineage>
        <taxon>Eukaryota</taxon>
        <taxon>Fungi</taxon>
        <taxon>Dikarya</taxon>
        <taxon>Basidiomycota</taxon>
        <taxon>Agaricomycotina</taxon>
        <taxon>Tremellomycetes</taxon>
        <taxon>Tremellales</taxon>
        <taxon>Naemateliaceae</taxon>
        <taxon>Naematelia</taxon>
    </lineage>
</organism>
<evidence type="ECO:0000256" key="1">
    <source>
        <dbReference type="SAM" id="MobiDB-lite"/>
    </source>
</evidence>
<dbReference type="InParanoid" id="A0A1Y2AI33"/>
<keyword evidence="3" id="KW-1185">Reference proteome</keyword>